<sequence length="248" mass="27303">MVRANALISRNTVKLFSALLSSSYNIAATVFRRRTTTNMAGRKNSNNSGKKAAKPKTTPVAGKKRKADDQTTDAPAPAPVAKRPLPFADGPSAEAPSASPRAFWPGLPEPKRFPERKNYDTNVAHMEAKVAYKRARLDFNTDDLKWCHRERARLSERIELVTKLCRDDADSINTMSNELATLKEQGAEEAFGVSSENFLQESLNKKREESAAAKGGAEAEGVTPTSEYELTRCSSLESMLTCLKRGKH</sequence>
<feature type="compositionally biased region" description="Low complexity" evidence="1">
    <location>
        <begin position="212"/>
        <end position="221"/>
    </location>
</feature>
<dbReference type="EMBL" id="FCQH01000007">
    <property type="protein sequence ID" value="CVK95771.1"/>
    <property type="molecule type" value="Genomic_DNA"/>
</dbReference>
<feature type="compositionally biased region" description="Low complexity" evidence="1">
    <location>
        <begin position="40"/>
        <end position="61"/>
    </location>
</feature>
<keyword evidence="3" id="KW-1185">Reference proteome</keyword>
<dbReference type="RefSeq" id="XP_041683594.1">
    <property type="nucleotide sequence ID" value="XM_041833207.1"/>
</dbReference>
<reference evidence="3" key="1">
    <citation type="journal article" date="2016" name="Genome Biol. Evol.">
        <title>Comparative 'omics' of the Fusarium fujikuroi species complex highlights differences in genetic potential and metabolite synthesis.</title>
        <authorList>
            <person name="Niehaus E.-M."/>
            <person name="Muensterkoetter M."/>
            <person name="Proctor R.H."/>
            <person name="Brown D.W."/>
            <person name="Sharon A."/>
            <person name="Idan Y."/>
            <person name="Oren-Young L."/>
            <person name="Sieber C.M."/>
            <person name="Novak O."/>
            <person name="Pencik A."/>
            <person name="Tarkowska D."/>
            <person name="Hromadova K."/>
            <person name="Freeman S."/>
            <person name="Maymon M."/>
            <person name="Elazar M."/>
            <person name="Youssef S.A."/>
            <person name="El-Shabrawy E.S.M."/>
            <person name="Shalaby A.B.A."/>
            <person name="Houterman P."/>
            <person name="Brock N.L."/>
            <person name="Burkhardt I."/>
            <person name="Tsavkelova E.A."/>
            <person name="Dickschat J.S."/>
            <person name="Galuszka P."/>
            <person name="Gueldener U."/>
            <person name="Tudzynski B."/>
        </authorList>
    </citation>
    <scope>NUCLEOTIDE SEQUENCE [LARGE SCALE GENOMIC DNA]</scope>
    <source>
        <strain evidence="3">MRC7560</strain>
    </source>
</reference>
<proteinExistence type="predicted"/>
<gene>
    <name evidence="2" type="ORF">FMAN_13707</name>
</gene>
<evidence type="ECO:0000313" key="3">
    <source>
        <dbReference type="Proteomes" id="UP000184255"/>
    </source>
</evidence>
<feature type="region of interest" description="Disordered" evidence="1">
    <location>
        <begin position="202"/>
        <end position="224"/>
    </location>
</feature>
<dbReference type="VEuPathDB" id="FungiDB:FMAN_13707"/>
<dbReference type="AlphaFoldDB" id="A0A1L7TKI4"/>
<feature type="compositionally biased region" description="Low complexity" evidence="1">
    <location>
        <begin position="91"/>
        <end position="100"/>
    </location>
</feature>
<evidence type="ECO:0000313" key="2">
    <source>
        <dbReference type="EMBL" id="CVK95771.1"/>
    </source>
</evidence>
<dbReference type="Proteomes" id="UP000184255">
    <property type="component" value="Unassembled WGS sequence"/>
</dbReference>
<evidence type="ECO:0000256" key="1">
    <source>
        <dbReference type="SAM" id="MobiDB-lite"/>
    </source>
</evidence>
<name>A0A1L7TKI4_FUSMA</name>
<organism evidence="2 3">
    <name type="scientific">Fusarium mangiferae</name>
    <name type="common">Mango malformation disease fungus</name>
    <dbReference type="NCBI Taxonomy" id="192010"/>
    <lineage>
        <taxon>Eukaryota</taxon>
        <taxon>Fungi</taxon>
        <taxon>Dikarya</taxon>
        <taxon>Ascomycota</taxon>
        <taxon>Pezizomycotina</taxon>
        <taxon>Sordariomycetes</taxon>
        <taxon>Hypocreomycetidae</taxon>
        <taxon>Hypocreales</taxon>
        <taxon>Nectriaceae</taxon>
        <taxon>Fusarium</taxon>
        <taxon>Fusarium fujikuroi species complex</taxon>
    </lineage>
</organism>
<accession>A0A1L7TKI4</accession>
<comment type="caution">
    <text evidence="2">The sequence shown here is derived from an EMBL/GenBank/DDBJ whole genome shotgun (WGS) entry which is preliminary data.</text>
</comment>
<feature type="region of interest" description="Disordered" evidence="1">
    <location>
        <begin position="37"/>
        <end position="109"/>
    </location>
</feature>
<dbReference type="GeneID" id="65092956"/>
<feature type="compositionally biased region" description="Low complexity" evidence="1">
    <location>
        <begin position="72"/>
        <end position="81"/>
    </location>
</feature>
<protein>
    <submittedName>
        <fullName evidence="2">Uncharacterized protein</fullName>
    </submittedName>
</protein>